<comment type="caution">
    <text evidence="1">The sequence shown here is derived from an EMBL/GenBank/DDBJ whole genome shotgun (WGS) entry which is preliminary data.</text>
</comment>
<accession>A0A364VDB2</accession>
<sequence length="63" mass="6343">MVIVFDCPPDGAEEAPGAVTVAESFVAAVSCALCVMLPESTTICGDRRLAPGHLPSAAEQGLA</sequence>
<name>A0A364VDB2_9CORY</name>
<organism evidence="1 2">
    <name type="scientific">Corynebacterium heidelbergense</name>
    <dbReference type="NCBI Taxonomy" id="2055947"/>
    <lineage>
        <taxon>Bacteria</taxon>
        <taxon>Bacillati</taxon>
        <taxon>Actinomycetota</taxon>
        <taxon>Actinomycetes</taxon>
        <taxon>Mycobacteriales</taxon>
        <taxon>Corynebacteriaceae</taxon>
        <taxon>Corynebacterium</taxon>
    </lineage>
</organism>
<reference evidence="1 2" key="1">
    <citation type="journal article" date="2018" name="Syst. Appl. Microbiol.">
        <title>Corynebacterium heidelbergense sp. nov., isolated from the preen glands of Egyptian geese (Alopochen aegyptiacus).</title>
        <authorList>
            <person name="Braun M.S."/>
            <person name="Wang E."/>
            <person name="Zimmermann S."/>
            <person name="Wink M."/>
        </authorList>
    </citation>
    <scope>NUCLEOTIDE SEQUENCE [LARGE SCALE GENOMIC DNA]</scope>
    <source>
        <strain evidence="1 2">DSM 104638</strain>
    </source>
</reference>
<evidence type="ECO:0000313" key="2">
    <source>
        <dbReference type="Proteomes" id="UP000251047"/>
    </source>
</evidence>
<proteinExistence type="predicted"/>
<dbReference type="Proteomes" id="UP000251047">
    <property type="component" value="Unassembled WGS sequence"/>
</dbReference>
<evidence type="ECO:0000313" key="1">
    <source>
        <dbReference type="EMBL" id="RAV34633.1"/>
    </source>
</evidence>
<protein>
    <submittedName>
        <fullName evidence="1">Uncharacterized protein</fullName>
    </submittedName>
</protein>
<gene>
    <name evidence="1" type="ORF">CWC39_02200</name>
</gene>
<dbReference type="EMBL" id="PHQP01000009">
    <property type="protein sequence ID" value="RAV34633.1"/>
    <property type="molecule type" value="Genomic_DNA"/>
</dbReference>
<dbReference type="AlphaFoldDB" id="A0A364VDB2"/>